<reference evidence="6" key="1">
    <citation type="submission" date="2021-01" db="EMBL/GenBank/DDBJ databases">
        <authorList>
            <person name="Corre E."/>
            <person name="Pelletier E."/>
            <person name="Niang G."/>
            <person name="Scheremetjew M."/>
            <person name="Finn R."/>
            <person name="Kale V."/>
            <person name="Holt S."/>
            <person name="Cochrane G."/>
            <person name="Meng A."/>
            <person name="Brown T."/>
            <person name="Cohen L."/>
        </authorList>
    </citation>
    <scope>NUCLEOTIDE SEQUENCE</scope>
    <source>
        <strain evidence="6">B650</strain>
    </source>
</reference>
<dbReference type="InterPro" id="IPR013210">
    <property type="entry name" value="LRR_N_plant-typ"/>
</dbReference>
<keyword evidence="4" id="KW-1133">Transmembrane helix</keyword>
<dbReference type="EMBL" id="HBGY01034395">
    <property type="protein sequence ID" value="CAD9616004.1"/>
    <property type="molecule type" value="Transcribed_RNA"/>
</dbReference>
<dbReference type="AlphaFoldDB" id="A0A7S2PRZ5"/>
<dbReference type="InterPro" id="IPR032675">
    <property type="entry name" value="LRR_dom_sf"/>
</dbReference>
<name>A0A7S2PRZ5_9STRA</name>
<evidence type="ECO:0000259" key="5">
    <source>
        <dbReference type="Pfam" id="PF08263"/>
    </source>
</evidence>
<keyword evidence="4" id="KW-0812">Transmembrane</keyword>
<dbReference type="FunFam" id="3.80.10.10:FF:000383">
    <property type="entry name" value="Leucine-rich repeat receptor protein kinase EMS1"/>
    <property type="match status" value="1"/>
</dbReference>
<evidence type="ECO:0000313" key="6">
    <source>
        <dbReference type="EMBL" id="CAD9616004.1"/>
    </source>
</evidence>
<feature type="transmembrane region" description="Helical" evidence="4">
    <location>
        <begin position="32"/>
        <end position="52"/>
    </location>
</feature>
<sequence length="257" mass="27756">MGMIEKFLMTLEDNAIATTGGDSKERLRKVMLTLYAMVTVVWAGLCIVYGVGESQCEDDSGTPNPSSAPVPVISGERDALMAFYNQANGVNWNDNTNWNSNSDICTWYGVTCDNELSQSSSSSSSGKVTELKLKKNNMFGTIATEIGLLTQLSYIDFDSNSLSGTIPTELGLLASLRHLELDANRLTGPVPSELGLLDNLKEVYFQSNNLSDIMPSELCARRDNLGGELDTLIADCSGDGNEFGFSDIVCACCTTCF</sequence>
<evidence type="ECO:0000256" key="3">
    <source>
        <dbReference type="ARBA" id="ARBA00038043"/>
    </source>
</evidence>
<evidence type="ECO:0000256" key="1">
    <source>
        <dbReference type="ARBA" id="ARBA00004196"/>
    </source>
</evidence>
<dbReference type="InterPro" id="IPR051848">
    <property type="entry name" value="PGIP"/>
</dbReference>
<gene>
    <name evidence="6" type="ORF">LDAN0321_LOCUS21627</name>
</gene>
<proteinExistence type="inferred from homology"/>
<dbReference type="Gene3D" id="3.80.10.10">
    <property type="entry name" value="Ribonuclease Inhibitor"/>
    <property type="match status" value="1"/>
</dbReference>
<dbReference type="PANTHER" id="PTHR48059">
    <property type="entry name" value="POLYGALACTURONASE INHIBITOR 1"/>
    <property type="match status" value="1"/>
</dbReference>
<dbReference type="InterPro" id="IPR001611">
    <property type="entry name" value="Leu-rich_rpt"/>
</dbReference>
<accession>A0A7S2PRZ5</accession>
<evidence type="ECO:0000256" key="4">
    <source>
        <dbReference type="SAM" id="Phobius"/>
    </source>
</evidence>
<dbReference type="Pfam" id="PF08263">
    <property type="entry name" value="LRRNT_2"/>
    <property type="match status" value="1"/>
</dbReference>
<comment type="subcellular location">
    <subcellularLocation>
        <location evidence="1">Cell envelope</location>
    </subcellularLocation>
</comment>
<keyword evidence="2" id="KW-0677">Repeat</keyword>
<dbReference type="SUPFAM" id="SSF52058">
    <property type="entry name" value="L domain-like"/>
    <property type="match status" value="1"/>
</dbReference>
<organism evidence="6">
    <name type="scientific">Leptocylindrus danicus</name>
    <dbReference type="NCBI Taxonomy" id="163516"/>
    <lineage>
        <taxon>Eukaryota</taxon>
        <taxon>Sar</taxon>
        <taxon>Stramenopiles</taxon>
        <taxon>Ochrophyta</taxon>
        <taxon>Bacillariophyta</taxon>
        <taxon>Coscinodiscophyceae</taxon>
        <taxon>Chaetocerotophycidae</taxon>
        <taxon>Leptocylindrales</taxon>
        <taxon>Leptocylindraceae</taxon>
        <taxon>Leptocylindrus</taxon>
    </lineage>
</organism>
<feature type="domain" description="Leucine-rich repeat-containing N-terminal plant-type" evidence="5">
    <location>
        <begin position="75"/>
        <end position="113"/>
    </location>
</feature>
<protein>
    <recommendedName>
        <fullName evidence="5">Leucine-rich repeat-containing N-terminal plant-type domain-containing protein</fullName>
    </recommendedName>
</protein>
<evidence type="ECO:0000256" key="2">
    <source>
        <dbReference type="ARBA" id="ARBA00022737"/>
    </source>
</evidence>
<dbReference type="PANTHER" id="PTHR48059:SF30">
    <property type="entry name" value="OS06G0587000 PROTEIN"/>
    <property type="match status" value="1"/>
</dbReference>
<comment type="similarity">
    <text evidence="3">Belongs to the polygalacturonase-inhibiting protein family.</text>
</comment>
<dbReference type="Pfam" id="PF00560">
    <property type="entry name" value="LRR_1"/>
    <property type="match status" value="3"/>
</dbReference>
<keyword evidence="4" id="KW-0472">Membrane</keyword>